<accession>A0A1M5P5E6</accession>
<gene>
    <name evidence="2" type="ORF">SAMN04488116_3077</name>
</gene>
<dbReference type="Proteomes" id="UP000184532">
    <property type="component" value="Unassembled WGS sequence"/>
</dbReference>
<evidence type="ECO:0000313" key="3">
    <source>
        <dbReference type="Proteomes" id="UP000184532"/>
    </source>
</evidence>
<dbReference type="InterPro" id="IPR029377">
    <property type="entry name" value="TMEM220"/>
</dbReference>
<feature type="transmembrane region" description="Helical" evidence="1">
    <location>
        <begin position="94"/>
        <end position="113"/>
    </location>
</feature>
<sequence length="119" mass="13720">MNLFFKILGGLFALLFLYSTLVQHNDPDAMRWYAYYGVALLASILFVFGKLRTQWAFLLFLFFVFKMVQVWPESFEGLAIGEGDIKNIEEGREAMGLGISALAMLIFMLRSWYVKKSKV</sequence>
<evidence type="ECO:0000313" key="2">
    <source>
        <dbReference type="EMBL" id="SHG96978.1"/>
    </source>
</evidence>
<keyword evidence="1" id="KW-1133">Transmembrane helix</keyword>
<name>A0A1M5P5E6_9FLAO</name>
<keyword evidence="1" id="KW-0472">Membrane</keyword>
<keyword evidence="1 2" id="KW-0812">Transmembrane</keyword>
<evidence type="ECO:0000256" key="1">
    <source>
        <dbReference type="SAM" id="Phobius"/>
    </source>
</evidence>
<feature type="transmembrane region" description="Helical" evidence="1">
    <location>
        <begin position="55"/>
        <end position="74"/>
    </location>
</feature>
<dbReference type="EMBL" id="FQWL01000006">
    <property type="protein sequence ID" value="SHG96978.1"/>
    <property type="molecule type" value="Genomic_DNA"/>
</dbReference>
<feature type="transmembrane region" description="Helical" evidence="1">
    <location>
        <begin position="32"/>
        <end position="48"/>
    </location>
</feature>
<dbReference type="AlphaFoldDB" id="A0A1M5P5E6"/>
<dbReference type="Pfam" id="PF15071">
    <property type="entry name" value="TMEM220"/>
    <property type="match status" value="1"/>
</dbReference>
<keyword evidence="3" id="KW-1185">Reference proteome</keyword>
<protein>
    <submittedName>
        <fullName evidence="2">Transmembrane family 220, helix</fullName>
    </submittedName>
</protein>
<proteinExistence type="predicted"/>
<organism evidence="2 3">
    <name type="scientific">Flagellimonas flava</name>
    <dbReference type="NCBI Taxonomy" id="570519"/>
    <lineage>
        <taxon>Bacteria</taxon>
        <taxon>Pseudomonadati</taxon>
        <taxon>Bacteroidota</taxon>
        <taxon>Flavobacteriia</taxon>
        <taxon>Flavobacteriales</taxon>
        <taxon>Flavobacteriaceae</taxon>
        <taxon>Flagellimonas</taxon>
    </lineage>
</organism>
<reference evidence="3" key="1">
    <citation type="submission" date="2016-11" db="EMBL/GenBank/DDBJ databases">
        <authorList>
            <person name="Varghese N."/>
            <person name="Submissions S."/>
        </authorList>
    </citation>
    <scope>NUCLEOTIDE SEQUENCE [LARGE SCALE GENOMIC DNA]</scope>
    <source>
        <strain evidence="3">DSM 22638</strain>
    </source>
</reference>